<sequence>MTSSRRPWRSLIGWVAVGLALAIVFLMAVFHTTILAPLGLERVGAPATVPATLFDAPSPEPSATPSSGSGPIVAAATGGEGSLPDRAELEARLNSLDLTKLQAGVPDGGSLVTAYEVRDVLTGEVVASSQASQPLIPASNTKLLTVVALLSAFDGDETFTTRVVAPEPGRIVLVGGGDPLLTSVPDATYPGPASLQSLAEATAARLKEAGTTTVSLGYDATLFQESWASTWPANYRDQVTPLSSLWVDEGRDAARVRSTQPAVDAAALFAAQLTAAGIVVDGAPVAETASGEEVASVSSPPVHAIAEVAMQSSNNSFTEVLGMHLALKVGQPATFAGSAAAIQAELTKLGLWADGAVLHDASGLTRDNMVPTSMLAGAVQRLMTEPRMSVILDGFPVAGVSGSLADRFTDELALPARGVAKGKTGTLSLVGTLAGTTVTADGRELAFAFITNGSTDGWAARVWIDQAVGRITECGC</sequence>
<dbReference type="InterPro" id="IPR000667">
    <property type="entry name" value="Peptidase_S13"/>
</dbReference>
<feature type="region of interest" description="Disordered" evidence="3">
    <location>
        <begin position="54"/>
        <end position="83"/>
    </location>
</feature>
<dbReference type="AlphaFoldDB" id="A0A3P1WX26"/>
<comment type="caution">
    <text evidence="5">The sequence shown here is derived from an EMBL/GenBank/DDBJ whole genome shotgun (WGS) entry which is preliminary data.</text>
</comment>
<dbReference type="RefSeq" id="WP_125227027.1">
    <property type="nucleotide sequence ID" value="NZ_RQYT01000004.1"/>
</dbReference>
<gene>
    <name evidence="5" type="primary">dacB</name>
    <name evidence="5" type="ORF">EII35_03220</name>
</gene>
<name>A0A3P1WX26_9ACTN</name>
<dbReference type="EC" id="3.4.16.4" evidence="5"/>
<evidence type="ECO:0000256" key="2">
    <source>
        <dbReference type="ARBA" id="ARBA00022801"/>
    </source>
</evidence>
<reference evidence="5 6" key="1">
    <citation type="submission" date="2018-11" db="EMBL/GenBank/DDBJ databases">
        <title>Genomes From Bacteria Associated with the Canine Oral Cavity: a Test Case for Automated Genome-Based Taxonomic Assignment.</title>
        <authorList>
            <person name="Coil D.A."/>
            <person name="Jospin G."/>
            <person name="Darling A.E."/>
            <person name="Wallis C."/>
            <person name="Davis I.J."/>
            <person name="Harris S."/>
            <person name="Eisen J.A."/>
            <person name="Holcombe L.J."/>
            <person name="O'Flynn C."/>
        </authorList>
    </citation>
    <scope>NUCLEOTIDE SEQUENCE [LARGE SCALE GENOMIC DNA]</scope>
    <source>
        <strain evidence="5 6">OH2822_COT-296</strain>
    </source>
</reference>
<keyword evidence="4" id="KW-0812">Transmembrane</keyword>
<organism evidence="5 6">
    <name type="scientific">Arachnia propionica</name>
    <dbReference type="NCBI Taxonomy" id="1750"/>
    <lineage>
        <taxon>Bacteria</taxon>
        <taxon>Bacillati</taxon>
        <taxon>Actinomycetota</taxon>
        <taxon>Actinomycetes</taxon>
        <taxon>Propionibacteriales</taxon>
        <taxon>Propionibacteriaceae</taxon>
        <taxon>Arachnia</taxon>
    </lineage>
</organism>
<keyword evidence="4" id="KW-1133">Transmembrane helix</keyword>
<feature type="compositionally biased region" description="Low complexity" evidence="3">
    <location>
        <begin position="61"/>
        <end position="71"/>
    </location>
</feature>
<comment type="similarity">
    <text evidence="1">Belongs to the peptidase S13 family.</text>
</comment>
<dbReference type="NCBIfam" id="TIGR00666">
    <property type="entry name" value="PBP4"/>
    <property type="match status" value="1"/>
</dbReference>
<dbReference type="PANTHER" id="PTHR30023:SF0">
    <property type="entry name" value="PENICILLIN-SENSITIVE CARBOXYPEPTIDASE A"/>
    <property type="match status" value="1"/>
</dbReference>
<dbReference type="InterPro" id="IPR012338">
    <property type="entry name" value="Beta-lactam/transpept-like"/>
</dbReference>
<proteinExistence type="inferred from homology"/>
<dbReference type="PANTHER" id="PTHR30023">
    <property type="entry name" value="D-ALANYL-D-ALANINE CARBOXYPEPTIDASE"/>
    <property type="match status" value="1"/>
</dbReference>
<evidence type="ECO:0000256" key="4">
    <source>
        <dbReference type="SAM" id="Phobius"/>
    </source>
</evidence>
<keyword evidence="5" id="KW-0121">Carboxypeptidase</keyword>
<dbReference type="GO" id="GO:0006508">
    <property type="term" value="P:proteolysis"/>
    <property type="evidence" value="ECO:0007669"/>
    <property type="project" value="InterPro"/>
</dbReference>
<evidence type="ECO:0000313" key="6">
    <source>
        <dbReference type="Proteomes" id="UP000280935"/>
    </source>
</evidence>
<evidence type="ECO:0000256" key="3">
    <source>
        <dbReference type="SAM" id="MobiDB-lite"/>
    </source>
</evidence>
<dbReference type="OrthoDB" id="56883at2"/>
<keyword evidence="5" id="KW-0645">Protease</keyword>
<dbReference type="Gene3D" id="3.40.710.10">
    <property type="entry name" value="DD-peptidase/beta-lactamase superfamily"/>
    <property type="match status" value="2"/>
</dbReference>
<feature type="transmembrane region" description="Helical" evidence="4">
    <location>
        <begin position="12"/>
        <end position="30"/>
    </location>
</feature>
<dbReference type="EMBL" id="RQYT01000004">
    <property type="protein sequence ID" value="RRD50755.1"/>
    <property type="molecule type" value="Genomic_DNA"/>
</dbReference>
<accession>A0A3P1WX26</accession>
<dbReference type="GO" id="GO:0009002">
    <property type="term" value="F:serine-type D-Ala-D-Ala carboxypeptidase activity"/>
    <property type="evidence" value="ECO:0007669"/>
    <property type="project" value="UniProtKB-EC"/>
</dbReference>
<evidence type="ECO:0000313" key="5">
    <source>
        <dbReference type="EMBL" id="RRD50755.1"/>
    </source>
</evidence>
<dbReference type="Proteomes" id="UP000280935">
    <property type="component" value="Unassembled WGS sequence"/>
</dbReference>
<keyword evidence="2 5" id="KW-0378">Hydrolase</keyword>
<evidence type="ECO:0000256" key="1">
    <source>
        <dbReference type="ARBA" id="ARBA00006096"/>
    </source>
</evidence>
<dbReference type="Pfam" id="PF02113">
    <property type="entry name" value="Peptidase_S13"/>
    <property type="match status" value="1"/>
</dbReference>
<dbReference type="GO" id="GO:0000270">
    <property type="term" value="P:peptidoglycan metabolic process"/>
    <property type="evidence" value="ECO:0007669"/>
    <property type="project" value="TreeGrafter"/>
</dbReference>
<keyword evidence="4" id="KW-0472">Membrane</keyword>
<dbReference type="SUPFAM" id="SSF56601">
    <property type="entry name" value="beta-lactamase/transpeptidase-like"/>
    <property type="match status" value="1"/>
</dbReference>
<dbReference type="PRINTS" id="PR00922">
    <property type="entry name" value="DADACBPTASE3"/>
</dbReference>
<protein>
    <submittedName>
        <fullName evidence="5">D-alanyl-D-alanine carboxypeptidase/D-alanyl-D-alanine-endopeptidase</fullName>
        <ecNumber evidence="5">3.4.16.4</ecNumber>
    </submittedName>
</protein>